<protein>
    <submittedName>
        <fullName evidence="1">Uncharacterized protein</fullName>
    </submittedName>
</protein>
<dbReference type="EMBL" id="LJAM02000759">
    <property type="protein sequence ID" value="RAP69461.1"/>
    <property type="molecule type" value="Genomic_DNA"/>
</dbReference>
<gene>
    <name evidence="2" type="ORF">ACZ87_03707</name>
    <name evidence="1" type="ORF">ACZ87_03753</name>
</gene>
<reference evidence="1 3" key="1">
    <citation type="submission" date="2018-04" db="EMBL/GenBank/DDBJ databases">
        <title>Genomes of the Obligate Erwinia dacicola and Facultative Enterobacter sp. OLF Endosymbionts of the Olive Fruit fly, Bactrocera oleae.</title>
        <authorList>
            <person name="Estes A.M."/>
            <person name="Hearn D.J."/>
            <person name="Agarwal S."/>
            <person name="Pierson E.A."/>
            <person name="Dunning-Hotopp J.C."/>
        </authorList>
    </citation>
    <scope>NUCLEOTIDE SEQUENCE [LARGE SCALE GENOMIC DNA]</scope>
    <source>
        <strain evidence="1 3">Oroville</strain>
    </source>
</reference>
<keyword evidence="3" id="KW-1185">Reference proteome</keyword>
<name>A0A2T6MV41_9GAMM</name>
<dbReference type="AlphaFoldDB" id="A0A2T6MV41"/>
<evidence type="ECO:0000313" key="1">
    <source>
        <dbReference type="EMBL" id="RAP69461.1"/>
    </source>
</evidence>
<proteinExistence type="predicted"/>
<comment type="caution">
    <text evidence="1">The sequence shown here is derived from an EMBL/GenBank/DDBJ whole genome shotgun (WGS) entry which is preliminary data.</text>
</comment>
<evidence type="ECO:0000313" key="3">
    <source>
        <dbReference type="Proteomes" id="UP000244334"/>
    </source>
</evidence>
<evidence type="ECO:0000313" key="2">
    <source>
        <dbReference type="EMBL" id="RAP69507.1"/>
    </source>
</evidence>
<dbReference type="EMBL" id="LJAM02000731">
    <property type="protein sequence ID" value="RAP69507.1"/>
    <property type="molecule type" value="Genomic_DNA"/>
</dbReference>
<feature type="non-terminal residue" evidence="1">
    <location>
        <position position="31"/>
    </location>
</feature>
<sequence>MKKSDFIEFIYTEIAKGSTRFCVAASGYGEA</sequence>
<organism evidence="1 3">
    <name type="scientific">Candidatus Erwinia dacicola</name>
    <dbReference type="NCBI Taxonomy" id="252393"/>
    <lineage>
        <taxon>Bacteria</taxon>
        <taxon>Pseudomonadati</taxon>
        <taxon>Pseudomonadota</taxon>
        <taxon>Gammaproteobacteria</taxon>
        <taxon>Enterobacterales</taxon>
        <taxon>Erwiniaceae</taxon>
        <taxon>Erwinia</taxon>
    </lineage>
</organism>
<dbReference type="Proteomes" id="UP000244334">
    <property type="component" value="Unassembled WGS sequence"/>
</dbReference>
<accession>A0A2T6MV41</accession>